<dbReference type="InterPro" id="IPR036748">
    <property type="entry name" value="MTH938-like_sf"/>
</dbReference>
<dbReference type="AlphaFoldDB" id="A0A7Y0E2T6"/>
<dbReference type="InterPro" id="IPR007523">
    <property type="entry name" value="NDUFAF3/AAMDC"/>
</dbReference>
<dbReference type="PANTHER" id="PTHR21192">
    <property type="entry name" value="NUCLEAR PROTEIN E3-3"/>
    <property type="match status" value="1"/>
</dbReference>
<comment type="caution">
    <text evidence="1">The sequence shown here is derived from an EMBL/GenBank/DDBJ whole genome shotgun (WGS) entry which is preliminary data.</text>
</comment>
<dbReference type="SUPFAM" id="SSF64076">
    <property type="entry name" value="MTH938-like"/>
    <property type="match status" value="1"/>
</dbReference>
<dbReference type="RefSeq" id="WP_169626571.1">
    <property type="nucleotide sequence ID" value="NZ_JABBNT010000005.1"/>
</dbReference>
<proteinExistence type="predicted"/>
<organism evidence="1 2">
    <name type="scientific">Pacificispira spongiicola</name>
    <dbReference type="NCBI Taxonomy" id="2729598"/>
    <lineage>
        <taxon>Bacteria</taxon>
        <taxon>Pseudomonadati</taxon>
        <taxon>Pseudomonadota</taxon>
        <taxon>Alphaproteobacteria</taxon>
        <taxon>Rhodospirillales</taxon>
        <taxon>Rhodospirillaceae</taxon>
        <taxon>Pacificispira</taxon>
    </lineage>
</organism>
<dbReference type="EMBL" id="JABBNT010000005">
    <property type="protein sequence ID" value="NMM46195.1"/>
    <property type="molecule type" value="Genomic_DNA"/>
</dbReference>
<keyword evidence="2" id="KW-1185">Reference proteome</keyword>
<dbReference type="Gene3D" id="3.40.1230.10">
    <property type="entry name" value="MTH938-like"/>
    <property type="match status" value="1"/>
</dbReference>
<evidence type="ECO:0008006" key="3">
    <source>
        <dbReference type="Google" id="ProtNLM"/>
    </source>
</evidence>
<accession>A0A7Y0E2T6</accession>
<dbReference type="PANTHER" id="PTHR21192:SF2">
    <property type="entry name" value="NADH DEHYDROGENASE [UBIQUINONE] 1 ALPHA SUBCOMPLEX ASSEMBLY FACTOR 3"/>
    <property type="match status" value="1"/>
</dbReference>
<evidence type="ECO:0000313" key="1">
    <source>
        <dbReference type="EMBL" id="NMM46195.1"/>
    </source>
</evidence>
<dbReference type="CDD" id="cd00248">
    <property type="entry name" value="Mth938-like"/>
    <property type="match status" value="1"/>
</dbReference>
<gene>
    <name evidence="1" type="ORF">HH303_17015</name>
</gene>
<dbReference type="Proteomes" id="UP000539372">
    <property type="component" value="Unassembled WGS sequence"/>
</dbReference>
<protein>
    <recommendedName>
        <fullName evidence="3">Xcc1710-like domain-containing protein</fullName>
    </recommendedName>
</protein>
<name>A0A7Y0E2T6_9PROT</name>
<evidence type="ECO:0000313" key="2">
    <source>
        <dbReference type="Proteomes" id="UP000539372"/>
    </source>
</evidence>
<sequence>MDITPAVPDGRQLVDSYGPGRFKIRGQSYEGPVIVFPNRVLSWDVAHIDELTLDAVAAIRDADPSIEILLLGTGERMAMPPGGLRREMREKGIGVDLMDTGAACRTFNILMTEGRLAAAALIPV</sequence>
<reference evidence="1 2" key="1">
    <citation type="submission" date="2020-04" db="EMBL/GenBank/DDBJ databases">
        <title>Rhodospirillaceae bacterium KN72 isolated from deep sea.</title>
        <authorList>
            <person name="Zhang D.-C."/>
        </authorList>
    </citation>
    <scope>NUCLEOTIDE SEQUENCE [LARGE SCALE GENOMIC DNA]</scope>
    <source>
        <strain evidence="1 2">KN72</strain>
    </source>
</reference>
<dbReference type="Pfam" id="PF04430">
    <property type="entry name" value="DUF498"/>
    <property type="match status" value="1"/>
</dbReference>